<comment type="pathway">
    <text evidence="2">Protein modification; protein ubiquitination.</text>
</comment>
<dbReference type="EMBL" id="GISG01067446">
    <property type="protein sequence ID" value="MBA4628853.1"/>
    <property type="molecule type" value="Transcribed_RNA"/>
</dbReference>
<dbReference type="PROSITE" id="PS50176">
    <property type="entry name" value="ARM_REPEAT"/>
    <property type="match status" value="1"/>
</dbReference>
<accession>A0A7C8YX48</accession>
<dbReference type="InterPro" id="IPR000225">
    <property type="entry name" value="Armadillo"/>
</dbReference>
<dbReference type="EC" id="2.3.2.27" evidence="3"/>
<dbReference type="Pfam" id="PF04564">
    <property type="entry name" value="U-box"/>
    <property type="match status" value="1"/>
</dbReference>
<dbReference type="PANTHER" id="PTHR45958:SF6">
    <property type="entry name" value="U-BOX DOMAIN-CONTAINING PROTEIN 43"/>
    <property type="match status" value="1"/>
</dbReference>
<proteinExistence type="predicted"/>
<dbReference type="SUPFAM" id="SSF57850">
    <property type="entry name" value="RING/U-box"/>
    <property type="match status" value="1"/>
</dbReference>
<dbReference type="InterPro" id="IPR052608">
    <property type="entry name" value="U-box_domain_protein"/>
</dbReference>
<protein>
    <recommendedName>
        <fullName evidence="3">RING-type E3 ubiquitin transferase</fullName>
        <ecNumber evidence="3">2.3.2.27</ecNumber>
    </recommendedName>
</protein>
<sequence length="813" mass="89166">MAGSSGGSTDLDSQSDESYQFERLRVEPHFTSFVCPLTKQVMRDPVTIENGNTFEREAIEKWFRECEASGKRPTCPLTKQDLKSLRLNPSIALRKTIEEWADRNEAAQLDMARRALSTGTLERDILQSLKYVEYISKGSRSNKHAVHNAEIVHLIIDMLRNGSRKVRFKALQTLQVIAEQDSDMKEIIAEGGTVRTIVKFLSPEQSTEREQAVSLLYELSKSQSLCDKIGSINGAILMLVGIASSKSEKPEAVEKADKILNNLAQCENNVRLMAESGRLEPLLKLLLEGPPETKLSMAEFLGDLALNNDVKVHVAQTVGSSLVNLMRHGDIRSREASLKALNQISSYDASAKVLIDVGILPPLVKDLFTASAKQLPMRLKEVSATILSNVVNSVSDIGSVVIGSKNETLVSESTLHSLLHLISNTGPSIECKLLQVLVGLTSYRTTVLNVVAAIKSSGATISLVQFIEASQRDLRLAAVKLLHNLSPHMAQELAEALLGSTGQLGSLLKIISENVVTEEQAAAVGLLAELPETDLALTQQMASEGALWLLISKVKRIRQGETRGGRFMTPYQEGLVRSLARFTYVVAEDLEILSLCRELDLGALFIELLQVNGLDNVQIASAWALNNLSSQSIKLTRKLEVPPPGVCASIFSCFSKPSDVIGLCPVHGGLCSLRETFCLVEGHAVDKLVALLDHTNEKVVEAALEALSTLLDDRVNIEEGVMILHKADGTKPIFEVLVENRTENLRKRAVWMVERLLRIDKIACNVSNDQNVGTALVDAFQHGDYPIRQIAERALKHVDRIPNFSGIFQNNGS</sequence>
<dbReference type="UniPathway" id="UPA00143"/>
<dbReference type="AlphaFoldDB" id="A0A7C8YX48"/>
<evidence type="ECO:0000256" key="3">
    <source>
        <dbReference type="ARBA" id="ARBA00012483"/>
    </source>
</evidence>
<evidence type="ECO:0000313" key="8">
    <source>
        <dbReference type="EMBL" id="MBA4628852.1"/>
    </source>
</evidence>
<evidence type="ECO:0000256" key="6">
    <source>
        <dbReference type="PROSITE-ProRule" id="PRU00259"/>
    </source>
</evidence>
<evidence type="ECO:0000256" key="5">
    <source>
        <dbReference type="ARBA" id="ARBA00022737"/>
    </source>
</evidence>
<dbReference type="InterPro" id="IPR045210">
    <property type="entry name" value="RING-Ubox_PUB"/>
</dbReference>
<dbReference type="Gene3D" id="3.30.40.10">
    <property type="entry name" value="Zinc/RING finger domain, C3HC4 (zinc finger)"/>
    <property type="match status" value="1"/>
</dbReference>
<dbReference type="InterPro" id="IPR011989">
    <property type="entry name" value="ARM-like"/>
</dbReference>
<dbReference type="SMART" id="SM00504">
    <property type="entry name" value="Ubox"/>
    <property type="match status" value="1"/>
</dbReference>
<dbReference type="CDD" id="cd16664">
    <property type="entry name" value="RING-Ubox_PUB"/>
    <property type="match status" value="1"/>
</dbReference>
<dbReference type="SMART" id="SM00185">
    <property type="entry name" value="ARM"/>
    <property type="match status" value="8"/>
</dbReference>
<dbReference type="PROSITE" id="PS51698">
    <property type="entry name" value="U_BOX"/>
    <property type="match status" value="1"/>
</dbReference>
<dbReference type="PANTHER" id="PTHR45958">
    <property type="entry name" value="RING-TYPE E3 UBIQUITIN TRANSFERASE"/>
    <property type="match status" value="1"/>
</dbReference>
<evidence type="ECO:0000259" key="7">
    <source>
        <dbReference type="PROSITE" id="PS51698"/>
    </source>
</evidence>
<dbReference type="InterPro" id="IPR016024">
    <property type="entry name" value="ARM-type_fold"/>
</dbReference>
<feature type="domain" description="U-box" evidence="7">
    <location>
        <begin position="28"/>
        <end position="107"/>
    </location>
</feature>
<dbReference type="InterPro" id="IPR003613">
    <property type="entry name" value="Ubox_domain"/>
</dbReference>
<dbReference type="Gene3D" id="1.25.10.10">
    <property type="entry name" value="Leucine-rich Repeat Variant"/>
    <property type="match status" value="3"/>
</dbReference>
<feature type="repeat" description="ARM" evidence="6">
    <location>
        <begin position="234"/>
        <end position="278"/>
    </location>
</feature>
<dbReference type="InterPro" id="IPR013083">
    <property type="entry name" value="Znf_RING/FYVE/PHD"/>
</dbReference>
<keyword evidence="4" id="KW-0808">Transferase</keyword>
<reference evidence="8" key="1">
    <citation type="journal article" date="2013" name="J. Plant Res.">
        <title>Effect of fungi and light on seed germination of three Opuntia species from semiarid lands of central Mexico.</title>
        <authorList>
            <person name="Delgado-Sanchez P."/>
            <person name="Jimenez-Bremont J.F."/>
            <person name="Guerrero-Gonzalez Mde L."/>
            <person name="Flores J."/>
        </authorList>
    </citation>
    <scope>NUCLEOTIDE SEQUENCE</scope>
    <source>
        <tissue evidence="8">Cladode</tissue>
    </source>
</reference>
<dbReference type="EMBL" id="GISG01067445">
    <property type="protein sequence ID" value="MBA4628852.1"/>
    <property type="molecule type" value="Transcribed_RNA"/>
</dbReference>
<evidence type="ECO:0000256" key="4">
    <source>
        <dbReference type="ARBA" id="ARBA00022679"/>
    </source>
</evidence>
<dbReference type="SUPFAM" id="SSF48371">
    <property type="entry name" value="ARM repeat"/>
    <property type="match status" value="2"/>
</dbReference>
<keyword evidence="5" id="KW-0677">Repeat</keyword>
<name>A0A7C8YX48_OPUST</name>
<evidence type="ECO:0000256" key="2">
    <source>
        <dbReference type="ARBA" id="ARBA00004906"/>
    </source>
</evidence>
<organism evidence="8">
    <name type="scientific">Opuntia streptacantha</name>
    <name type="common">Prickly pear cactus</name>
    <name type="synonym">Opuntia cardona</name>
    <dbReference type="NCBI Taxonomy" id="393608"/>
    <lineage>
        <taxon>Eukaryota</taxon>
        <taxon>Viridiplantae</taxon>
        <taxon>Streptophyta</taxon>
        <taxon>Embryophyta</taxon>
        <taxon>Tracheophyta</taxon>
        <taxon>Spermatophyta</taxon>
        <taxon>Magnoliopsida</taxon>
        <taxon>eudicotyledons</taxon>
        <taxon>Gunneridae</taxon>
        <taxon>Pentapetalae</taxon>
        <taxon>Caryophyllales</taxon>
        <taxon>Cactineae</taxon>
        <taxon>Cactaceae</taxon>
        <taxon>Opuntioideae</taxon>
        <taxon>Opuntia</taxon>
    </lineage>
</organism>
<dbReference type="GO" id="GO:0016567">
    <property type="term" value="P:protein ubiquitination"/>
    <property type="evidence" value="ECO:0007669"/>
    <property type="project" value="UniProtKB-UniPathway"/>
</dbReference>
<comment type="catalytic activity">
    <reaction evidence="1">
        <text>S-ubiquitinyl-[E2 ubiquitin-conjugating enzyme]-L-cysteine + [acceptor protein]-L-lysine = [E2 ubiquitin-conjugating enzyme]-L-cysteine + N(6)-ubiquitinyl-[acceptor protein]-L-lysine.</text>
        <dbReference type="EC" id="2.3.2.27"/>
    </reaction>
</comment>
<evidence type="ECO:0000256" key="1">
    <source>
        <dbReference type="ARBA" id="ARBA00000900"/>
    </source>
</evidence>
<reference evidence="8" key="2">
    <citation type="submission" date="2020-07" db="EMBL/GenBank/DDBJ databases">
        <authorList>
            <person name="Vera ALvarez R."/>
            <person name="Arias-Moreno D.M."/>
            <person name="Jimenez-Jacinto V."/>
            <person name="Jimenez-Bremont J.F."/>
            <person name="Swaminathan K."/>
            <person name="Moose S.P."/>
            <person name="Guerrero-Gonzalez M.L."/>
            <person name="Marino-Ramirez L."/>
            <person name="Landsman D."/>
            <person name="Rodriguez-Kessler M."/>
            <person name="Delgado-Sanchez P."/>
        </authorList>
    </citation>
    <scope>NUCLEOTIDE SEQUENCE</scope>
    <source>
        <tissue evidence="8">Cladode</tissue>
    </source>
</reference>
<dbReference type="GO" id="GO:0061630">
    <property type="term" value="F:ubiquitin protein ligase activity"/>
    <property type="evidence" value="ECO:0007669"/>
    <property type="project" value="UniProtKB-EC"/>
</dbReference>